<comment type="caution">
    <text evidence="1">The sequence shown here is derived from an EMBL/GenBank/DDBJ whole genome shotgun (WGS) entry which is preliminary data.</text>
</comment>
<dbReference type="Proteomes" id="UP000593575">
    <property type="component" value="Unassembled WGS sequence"/>
</dbReference>
<accession>A0A7J9K827</accession>
<name>A0A7J9K827_9ROSI</name>
<keyword evidence="2" id="KW-1185">Reference proteome</keyword>
<dbReference type="AlphaFoldDB" id="A0A7J9K827"/>
<proteinExistence type="predicted"/>
<reference evidence="1 2" key="1">
    <citation type="journal article" date="2019" name="Genome Biol. Evol.">
        <title>Insights into the evolution of the New World diploid cottons (Gossypium, subgenus Houzingenia) based on genome sequencing.</title>
        <authorList>
            <person name="Grover C.E."/>
            <person name="Arick M.A. 2nd"/>
            <person name="Thrash A."/>
            <person name="Conover J.L."/>
            <person name="Sanders W.S."/>
            <person name="Peterson D.G."/>
            <person name="Frelichowski J.E."/>
            <person name="Scheffler J.A."/>
            <person name="Scheffler B.E."/>
            <person name="Wendel J.F."/>
        </authorList>
    </citation>
    <scope>NUCLEOTIDE SEQUENCE [LARGE SCALE GENOMIC DNA]</scope>
    <source>
        <strain evidence="1">6</strain>
        <tissue evidence="1">Leaf</tissue>
    </source>
</reference>
<dbReference type="EMBL" id="JABFAE010000012">
    <property type="protein sequence ID" value="MBA0842573.1"/>
    <property type="molecule type" value="Genomic_DNA"/>
</dbReference>
<protein>
    <submittedName>
        <fullName evidence="1">Uncharacterized protein</fullName>
    </submittedName>
</protein>
<organism evidence="1 2">
    <name type="scientific">Gossypium armourianum</name>
    <dbReference type="NCBI Taxonomy" id="34283"/>
    <lineage>
        <taxon>Eukaryota</taxon>
        <taxon>Viridiplantae</taxon>
        <taxon>Streptophyta</taxon>
        <taxon>Embryophyta</taxon>
        <taxon>Tracheophyta</taxon>
        <taxon>Spermatophyta</taxon>
        <taxon>Magnoliopsida</taxon>
        <taxon>eudicotyledons</taxon>
        <taxon>Gunneridae</taxon>
        <taxon>Pentapetalae</taxon>
        <taxon>rosids</taxon>
        <taxon>malvids</taxon>
        <taxon>Malvales</taxon>
        <taxon>Malvaceae</taxon>
        <taxon>Malvoideae</taxon>
        <taxon>Gossypium</taxon>
    </lineage>
</organism>
<gene>
    <name evidence="1" type="ORF">Goarm_002393</name>
</gene>
<evidence type="ECO:0000313" key="2">
    <source>
        <dbReference type="Proteomes" id="UP000593575"/>
    </source>
</evidence>
<evidence type="ECO:0000313" key="1">
    <source>
        <dbReference type="EMBL" id="MBA0842573.1"/>
    </source>
</evidence>
<sequence length="73" mass="8445">MDRWVASNGLRVKINFDDAFNRQKNESCSRLVVRNERAEVICSRTIMHANIPSTFAAEGWCVFRHSILVYISN</sequence>